<evidence type="ECO:0000313" key="3">
    <source>
        <dbReference type="Proteomes" id="UP001165121"/>
    </source>
</evidence>
<evidence type="ECO:0000256" key="1">
    <source>
        <dbReference type="SAM" id="MobiDB-lite"/>
    </source>
</evidence>
<dbReference type="OrthoDB" id="93225at2759"/>
<feature type="region of interest" description="Disordered" evidence="1">
    <location>
        <begin position="215"/>
        <end position="234"/>
    </location>
</feature>
<accession>A0A9W6YP46</accession>
<reference evidence="2" key="1">
    <citation type="submission" date="2023-04" db="EMBL/GenBank/DDBJ databases">
        <title>Phytophthora fragariaefolia NBRC 109709.</title>
        <authorList>
            <person name="Ichikawa N."/>
            <person name="Sato H."/>
            <person name="Tonouchi N."/>
        </authorList>
    </citation>
    <scope>NUCLEOTIDE SEQUENCE</scope>
    <source>
        <strain evidence="2">NBRC 109709</strain>
    </source>
</reference>
<feature type="region of interest" description="Disordered" evidence="1">
    <location>
        <begin position="174"/>
        <end position="195"/>
    </location>
</feature>
<dbReference type="Proteomes" id="UP001165121">
    <property type="component" value="Unassembled WGS sequence"/>
</dbReference>
<evidence type="ECO:0000313" key="2">
    <source>
        <dbReference type="EMBL" id="GMG16936.1"/>
    </source>
</evidence>
<organism evidence="2 3">
    <name type="scientific">Phytophthora fragariaefolia</name>
    <dbReference type="NCBI Taxonomy" id="1490495"/>
    <lineage>
        <taxon>Eukaryota</taxon>
        <taxon>Sar</taxon>
        <taxon>Stramenopiles</taxon>
        <taxon>Oomycota</taxon>
        <taxon>Peronosporomycetes</taxon>
        <taxon>Peronosporales</taxon>
        <taxon>Peronosporaceae</taxon>
        <taxon>Phytophthora</taxon>
    </lineage>
</organism>
<keyword evidence="3" id="KW-1185">Reference proteome</keyword>
<sequence>MLFLAEFEEAGYAVLDSDGDNDEGVGWDSEELTGAGEAYLGLDDDAPPPPELLFEDTLIEAVGGVGRISAGTVPRDLLNDMARSGWAPLVKQLPYDYLMEPYEPRSLKAMQEDYPRLYDGEYGPTGKALTAASTSSGAFYFFMQPTLWEDLADKSNDYFTEKIDERVEGQYNKQVAREKKTSQFQAESARADPDRAREDSRYYCARVVRIRGAVGRSHDRSEQGKTRAPLEDSRRGGYTAGVLWTVHDPRQVYASLKKSTLQQQL</sequence>
<comment type="caution">
    <text evidence="2">The sequence shown here is derived from an EMBL/GenBank/DDBJ whole genome shotgun (WGS) entry which is preliminary data.</text>
</comment>
<feature type="compositionally biased region" description="Basic and acidic residues" evidence="1">
    <location>
        <begin position="216"/>
        <end position="234"/>
    </location>
</feature>
<dbReference type="EMBL" id="BSXT01018967">
    <property type="protein sequence ID" value="GMG16936.1"/>
    <property type="molecule type" value="Genomic_DNA"/>
</dbReference>
<proteinExistence type="predicted"/>
<gene>
    <name evidence="2" type="ORF">Pfra01_002995000</name>
</gene>
<name>A0A9W6YP46_9STRA</name>
<protein>
    <submittedName>
        <fullName evidence="2">Unnamed protein product</fullName>
    </submittedName>
</protein>
<dbReference type="PANTHER" id="PTHR37069">
    <property type="entry name" value="DDE_TNP_1_7 DOMAIN-CONTAINING PROTEIN"/>
    <property type="match status" value="1"/>
</dbReference>
<dbReference type="PANTHER" id="PTHR37069:SF2">
    <property type="entry name" value="PIGGYBAC TRANSPOSABLE ELEMENT-DERIVED PROTEIN DOMAIN-CONTAINING PROTEIN"/>
    <property type="match status" value="1"/>
</dbReference>
<dbReference type="AlphaFoldDB" id="A0A9W6YP46"/>